<feature type="transmembrane region" description="Helical" evidence="2">
    <location>
        <begin position="188"/>
        <end position="206"/>
    </location>
</feature>
<gene>
    <name evidence="3" type="ORF">KHLLAP_LOCUS9056</name>
</gene>
<evidence type="ECO:0000313" key="4">
    <source>
        <dbReference type="Proteomes" id="UP001295740"/>
    </source>
</evidence>
<feature type="compositionally biased region" description="Basic residues" evidence="1">
    <location>
        <begin position="157"/>
        <end position="168"/>
    </location>
</feature>
<keyword evidence="2" id="KW-0812">Transmembrane</keyword>
<comment type="caution">
    <text evidence="3">The sequence shown here is derived from an EMBL/GenBank/DDBJ whole genome shotgun (WGS) entry which is preliminary data.</text>
</comment>
<keyword evidence="4" id="KW-1185">Reference proteome</keyword>
<protein>
    <submittedName>
        <fullName evidence="3">Uu.00g136140.m01.CDS01</fullName>
    </submittedName>
</protein>
<feature type="region of interest" description="Disordered" evidence="1">
    <location>
        <begin position="1"/>
        <end position="184"/>
    </location>
</feature>
<keyword evidence="2" id="KW-1133">Transmembrane helix</keyword>
<evidence type="ECO:0000256" key="2">
    <source>
        <dbReference type="SAM" id="Phobius"/>
    </source>
</evidence>
<name>A0AAI8VPX1_9PEZI</name>
<proteinExistence type="predicted"/>
<dbReference type="AlphaFoldDB" id="A0AAI8VPX1"/>
<dbReference type="Proteomes" id="UP001295740">
    <property type="component" value="Unassembled WGS sequence"/>
</dbReference>
<reference evidence="3" key="1">
    <citation type="submission" date="2023-10" db="EMBL/GenBank/DDBJ databases">
        <authorList>
            <person name="Hackl T."/>
        </authorList>
    </citation>
    <scope>NUCLEOTIDE SEQUENCE</scope>
</reference>
<sequence>MTIERDQVNAEKATLERANDEMARNFAQDLKEIDELRKHRKQAADPEATESPQGDTVRPPSPLRLQKASSSSPSPYTLGLRLASRSPFSRDVNASDDHVSLPSDEEGDRESVVPPIDSSSEEEIESPTVGKMRQEAKGKAVAAARGAATKKDDVKNVKVKVKAEKKKKPFDDSSESEVQLSPKRKAKAVRSPLILLTIPVVILVVIRRDRLLGIFAVKEEAQGSAREEEA</sequence>
<evidence type="ECO:0000313" key="3">
    <source>
        <dbReference type="EMBL" id="CAJ2508588.1"/>
    </source>
</evidence>
<accession>A0AAI8VPX1</accession>
<feature type="compositionally biased region" description="Basic and acidic residues" evidence="1">
    <location>
        <begin position="1"/>
        <end position="37"/>
    </location>
</feature>
<dbReference type="EMBL" id="CAUWAG010000012">
    <property type="protein sequence ID" value="CAJ2508588.1"/>
    <property type="molecule type" value="Genomic_DNA"/>
</dbReference>
<evidence type="ECO:0000256" key="1">
    <source>
        <dbReference type="SAM" id="MobiDB-lite"/>
    </source>
</evidence>
<keyword evidence="2" id="KW-0472">Membrane</keyword>
<organism evidence="3 4">
    <name type="scientific">Anthostomella pinea</name>
    <dbReference type="NCBI Taxonomy" id="933095"/>
    <lineage>
        <taxon>Eukaryota</taxon>
        <taxon>Fungi</taxon>
        <taxon>Dikarya</taxon>
        <taxon>Ascomycota</taxon>
        <taxon>Pezizomycotina</taxon>
        <taxon>Sordariomycetes</taxon>
        <taxon>Xylariomycetidae</taxon>
        <taxon>Xylariales</taxon>
        <taxon>Xylariaceae</taxon>
        <taxon>Anthostomella</taxon>
    </lineage>
</organism>